<accession>A0A1H5B927</accession>
<name>A0A1H5B927_9BRAD</name>
<protein>
    <submittedName>
        <fullName evidence="1">Uncharacterized protein</fullName>
    </submittedName>
</protein>
<evidence type="ECO:0000313" key="2">
    <source>
        <dbReference type="Proteomes" id="UP000198992"/>
    </source>
</evidence>
<reference evidence="1 2" key="1">
    <citation type="submission" date="2016-10" db="EMBL/GenBank/DDBJ databases">
        <authorList>
            <person name="de Groot N.N."/>
        </authorList>
    </citation>
    <scope>NUCLEOTIDE SEQUENCE [LARGE SCALE GENOMIC DNA]</scope>
    <source>
        <strain evidence="1 2">MT12</strain>
    </source>
</reference>
<sequence>MDPRFAPKKRLDKRERVEATFDAIAAPMQSDLARIKVMAHFRELVADGFAEWRTLDDGTIRLRLATGETYLLEQTTITRIA</sequence>
<gene>
    <name evidence="1" type="ORF">SAMN05444164_4958</name>
</gene>
<dbReference type="AlphaFoldDB" id="A0A1H5B927"/>
<proteinExistence type="predicted"/>
<dbReference type="EMBL" id="FNTH01000001">
    <property type="protein sequence ID" value="SED51119.1"/>
    <property type="molecule type" value="Genomic_DNA"/>
</dbReference>
<dbReference type="Proteomes" id="UP000198992">
    <property type="component" value="Unassembled WGS sequence"/>
</dbReference>
<organism evidence="1 2">
    <name type="scientific">Bradyrhizobium erythrophlei</name>
    <dbReference type="NCBI Taxonomy" id="1437360"/>
    <lineage>
        <taxon>Bacteria</taxon>
        <taxon>Pseudomonadati</taxon>
        <taxon>Pseudomonadota</taxon>
        <taxon>Alphaproteobacteria</taxon>
        <taxon>Hyphomicrobiales</taxon>
        <taxon>Nitrobacteraceae</taxon>
        <taxon>Bradyrhizobium</taxon>
    </lineage>
</organism>
<evidence type="ECO:0000313" key="1">
    <source>
        <dbReference type="EMBL" id="SED51119.1"/>
    </source>
</evidence>